<dbReference type="EMBL" id="BGZK01000429">
    <property type="protein sequence ID" value="GBP43039.1"/>
    <property type="molecule type" value="Genomic_DNA"/>
</dbReference>
<evidence type="ECO:0000313" key="2">
    <source>
        <dbReference type="Proteomes" id="UP000299102"/>
    </source>
</evidence>
<sequence length="93" mass="10759">MEEGYKGVRGVEDAEELSVEEAPFVSSLDLTYDGSGRLGERISYDVAAEMMDSVLRRSDFFIRAELHMWRSEYNYDGCTNSTATNRWRIRLHI</sequence>
<dbReference type="Proteomes" id="UP000299102">
    <property type="component" value="Unassembled WGS sequence"/>
</dbReference>
<reference evidence="1 2" key="1">
    <citation type="journal article" date="2019" name="Commun. Biol.">
        <title>The bagworm genome reveals a unique fibroin gene that provides high tensile strength.</title>
        <authorList>
            <person name="Kono N."/>
            <person name="Nakamura H."/>
            <person name="Ohtoshi R."/>
            <person name="Tomita M."/>
            <person name="Numata K."/>
            <person name="Arakawa K."/>
        </authorList>
    </citation>
    <scope>NUCLEOTIDE SEQUENCE [LARGE SCALE GENOMIC DNA]</scope>
</reference>
<accession>A0A4C1VXR3</accession>
<keyword evidence="2" id="KW-1185">Reference proteome</keyword>
<organism evidence="1 2">
    <name type="scientific">Eumeta variegata</name>
    <name type="common">Bagworm moth</name>
    <name type="synonym">Eumeta japonica</name>
    <dbReference type="NCBI Taxonomy" id="151549"/>
    <lineage>
        <taxon>Eukaryota</taxon>
        <taxon>Metazoa</taxon>
        <taxon>Ecdysozoa</taxon>
        <taxon>Arthropoda</taxon>
        <taxon>Hexapoda</taxon>
        <taxon>Insecta</taxon>
        <taxon>Pterygota</taxon>
        <taxon>Neoptera</taxon>
        <taxon>Endopterygota</taxon>
        <taxon>Lepidoptera</taxon>
        <taxon>Glossata</taxon>
        <taxon>Ditrysia</taxon>
        <taxon>Tineoidea</taxon>
        <taxon>Psychidae</taxon>
        <taxon>Oiketicinae</taxon>
        <taxon>Eumeta</taxon>
    </lineage>
</organism>
<name>A0A4C1VXR3_EUMVA</name>
<gene>
    <name evidence="1" type="ORF">EVAR_96297_1</name>
</gene>
<comment type="caution">
    <text evidence="1">The sequence shown here is derived from an EMBL/GenBank/DDBJ whole genome shotgun (WGS) entry which is preliminary data.</text>
</comment>
<proteinExistence type="predicted"/>
<evidence type="ECO:0000313" key="1">
    <source>
        <dbReference type="EMBL" id="GBP43039.1"/>
    </source>
</evidence>
<dbReference type="AlphaFoldDB" id="A0A4C1VXR3"/>
<protein>
    <submittedName>
        <fullName evidence="1">Uncharacterized protein</fullName>
    </submittedName>
</protein>